<keyword evidence="1" id="KW-0808">Transferase</keyword>
<name>A0A225VL17_9STRA</name>
<feature type="region of interest" description="Disordered" evidence="5">
    <location>
        <begin position="483"/>
        <end position="502"/>
    </location>
</feature>
<feature type="region of interest" description="Disordered" evidence="5">
    <location>
        <begin position="388"/>
        <end position="409"/>
    </location>
</feature>
<dbReference type="Proteomes" id="UP000198211">
    <property type="component" value="Unassembled WGS sequence"/>
</dbReference>
<protein>
    <submittedName>
        <fullName evidence="6">Polyprotein</fullName>
    </submittedName>
</protein>
<dbReference type="CDD" id="cd00303">
    <property type="entry name" value="retropepsin_like"/>
    <property type="match status" value="1"/>
</dbReference>
<evidence type="ECO:0000256" key="3">
    <source>
        <dbReference type="ARBA" id="ARBA00022722"/>
    </source>
</evidence>
<dbReference type="EMBL" id="NBNE01004102">
    <property type="protein sequence ID" value="OWZ06123.1"/>
    <property type="molecule type" value="Genomic_DNA"/>
</dbReference>
<evidence type="ECO:0000256" key="1">
    <source>
        <dbReference type="ARBA" id="ARBA00022679"/>
    </source>
</evidence>
<reference evidence="7" key="1">
    <citation type="submission" date="2017-03" db="EMBL/GenBank/DDBJ databases">
        <title>Phytopthora megakarya and P. palmivora, two closely related causual agents of cacao black pod achieved similar genome size and gene model numbers by different mechanisms.</title>
        <authorList>
            <person name="Ali S."/>
            <person name="Shao J."/>
            <person name="Larry D.J."/>
            <person name="Kronmiller B."/>
            <person name="Shen D."/>
            <person name="Strem M.D."/>
            <person name="Melnick R.L."/>
            <person name="Guiltinan M.J."/>
            <person name="Tyler B.M."/>
            <person name="Meinhardt L.W."/>
            <person name="Bailey B.A."/>
        </authorList>
    </citation>
    <scope>NUCLEOTIDE SEQUENCE [LARGE SCALE GENOMIC DNA]</scope>
    <source>
        <strain evidence="7">zdho120</strain>
    </source>
</reference>
<dbReference type="GO" id="GO:0004519">
    <property type="term" value="F:endonuclease activity"/>
    <property type="evidence" value="ECO:0007669"/>
    <property type="project" value="UniProtKB-KW"/>
</dbReference>
<keyword evidence="2" id="KW-0548">Nucleotidyltransferase</keyword>
<sequence>MEIDAIQDYHGRRRPSPAPMSSARPPLAGPSRSTRPMRCFRCRKLGHRAALCRAPAPVLAHVVAEDADGTVAESKNGDNQNNGSLVAEPPPSPSVLRAQLFATTSGSDSRLIVLNVHVDGAKRSLRALLDSGATNNFVRAKSLSVLPSGLRLREGPGAMIVKYADGKPRRTPRRSTTFTYEFDGFRSSEEFLVIELSGSFDCVFGIPWLARHQPEINWLTGTVRPRDIDVNAVLAFLRGTPDRWPHVAVMDSDSMTHAAPEVSDDPSCAACEHASCAGLEQVSQDVSDVVEEGLPRPDEQRLSAADNNVAEQEFPCPDEQRLSVDDKQDVVERDLPRAVKQGLPHVVEKELPDGVDADVVSRRLSTADLVERGLPLPATEVFTRPVRRRGRCQPRRPRVPSSEPDAPDSEAISVLVGDDATSIPCMHTVEVARPPCNASEITKLPGLSWKHFLHDLKHGDIEQVCMIAADNTASIAAVDVAAGGPASDSRERPKGAEPKSAREARYLAQSLPALEAAATKSPHLSQRMARWLSLFSEYNFVVHYKPGKTNILADALSRRPDYVQSGRHSVGDEDDDDCVVCTADEVAAVEVAATTPLRDLIAAAYESDAAT</sequence>
<evidence type="ECO:0000256" key="2">
    <source>
        <dbReference type="ARBA" id="ARBA00022695"/>
    </source>
</evidence>
<accession>A0A225VL17</accession>
<dbReference type="InterPro" id="IPR050951">
    <property type="entry name" value="Retrovirus_Pol_polyprotein"/>
</dbReference>
<comment type="caution">
    <text evidence="6">The sequence shown here is derived from an EMBL/GenBank/DDBJ whole genome shotgun (WGS) entry which is preliminary data.</text>
</comment>
<evidence type="ECO:0000313" key="6">
    <source>
        <dbReference type="EMBL" id="OWZ06123.1"/>
    </source>
</evidence>
<dbReference type="OrthoDB" id="128144at2759"/>
<organism evidence="6 7">
    <name type="scientific">Phytophthora megakarya</name>
    <dbReference type="NCBI Taxonomy" id="4795"/>
    <lineage>
        <taxon>Eukaryota</taxon>
        <taxon>Sar</taxon>
        <taxon>Stramenopiles</taxon>
        <taxon>Oomycota</taxon>
        <taxon>Peronosporomycetes</taxon>
        <taxon>Peronosporales</taxon>
        <taxon>Peronosporaceae</taxon>
        <taxon>Phytophthora</taxon>
    </lineage>
</organism>
<dbReference type="Gene3D" id="2.40.70.10">
    <property type="entry name" value="Acid Proteases"/>
    <property type="match status" value="1"/>
</dbReference>
<evidence type="ECO:0000256" key="5">
    <source>
        <dbReference type="SAM" id="MobiDB-lite"/>
    </source>
</evidence>
<keyword evidence="4" id="KW-0378">Hydrolase</keyword>
<dbReference type="AlphaFoldDB" id="A0A225VL17"/>
<dbReference type="PANTHER" id="PTHR37984">
    <property type="entry name" value="PROTEIN CBG26694"/>
    <property type="match status" value="1"/>
</dbReference>
<keyword evidence="3" id="KW-0540">Nuclease</keyword>
<keyword evidence="4" id="KW-0255">Endonuclease</keyword>
<evidence type="ECO:0000256" key="4">
    <source>
        <dbReference type="ARBA" id="ARBA00022759"/>
    </source>
</evidence>
<dbReference type="PANTHER" id="PTHR37984:SF5">
    <property type="entry name" value="PROTEIN NYNRIN-LIKE"/>
    <property type="match status" value="1"/>
</dbReference>
<keyword evidence="7" id="KW-1185">Reference proteome</keyword>
<feature type="compositionally biased region" description="Basic and acidic residues" evidence="5">
    <location>
        <begin position="488"/>
        <end position="502"/>
    </location>
</feature>
<evidence type="ECO:0000313" key="7">
    <source>
        <dbReference type="Proteomes" id="UP000198211"/>
    </source>
</evidence>
<dbReference type="InterPro" id="IPR021109">
    <property type="entry name" value="Peptidase_aspartic_dom_sf"/>
</dbReference>
<dbReference type="GO" id="GO:0016779">
    <property type="term" value="F:nucleotidyltransferase activity"/>
    <property type="evidence" value="ECO:0007669"/>
    <property type="project" value="UniProtKB-KW"/>
</dbReference>
<feature type="region of interest" description="Disordered" evidence="5">
    <location>
        <begin position="71"/>
        <end position="92"/>
    </location>
</feature>
<gene>
    <name evidence="6" type="ORF">PHMEG_00021667</name>
</gene>
<feature type="compositionally biased region" description="Basic residues" evidence="5">
    <location>
        <begin position="388"/>
        <end position="398"/>
    </location>
</feature>
<feature type="region of interest" description="Disordered" evidence="5">
    <location>
        <begin position="1"/>
        <end position="35"/>
    </location>
</feature>
<proteinExistence type="predicted"/>